<evidence type="ECO:0008006" key="4">
    <source>
        <dbReference type="Google" id="ProtNLM"/>
    </source>
</evidence>
<evidence type="ECO:0000313" key="3">
    <source>
        <dbReference type="EMBL" id="SUA24708.1"/>
    </source>
</evidence>
<dbReference type="SUPFAM" id="SSF52218">
    <property type="entry name" value="Flavoproteins"/>
    <property type="match status" value="1"/>
</dbReference>
<protein>
    <recommendedName>
        <fullName evidence="4">Flavodoxin-like domain-containing protein</fullName>
    </recommendedName>
</protein>
<dbReference type="GO" id="GO:0010181">
    <property type="term" value="F:FMN binding"/>
    <property type="evidence" value="ECO:0007669"/>
    <property type="project" value="InterPro"/>
</dbReference>
<dbReference type="GO" id="GO:0009055">
    <property type="term" value="F:electron transfer activity"/>
    <property type="evidence" value="ECO:0007669"/>
    <property type="project" value="InterPro"/>
</dbReference>
<feature type="compositionally biased region" description="Basic residues" evidence="2">
    <location>
        <begin position="65"/>
        <end position="75"/>
    </location>
</feature>
<dbReference type="InterPro" id="IPR001226">
    <property type="entry name" value="Flavodoxin_CS"/>
</dbReference>
<dbReference type="SMR" id="A0A378W167"/>
<gene>
    <name evidence="3" type="ORF">NCTC11421_02712</name>
</gene>
<dbReference type="PROSITE" id="PS00201">
    <property type="entry name" value="FLAVODOXIN"/>
    <property type="match status" value="1"/>
</dbReference>
<comment type="cofactor">
    <cofactor evidence="1">
        <name>FMN</name>
        <dbReference type="ChEBI" id="CHEBI:58210"/>
    </cofactor>
</comment>
<reference evidence="3" key="1">
    <citation type="submission" date="2018-06" db="EMBL/GenBank/DDBJ databases">
        <authorList>
            <consortium name="Pathogen Informatics"/>
            <person name="Doyle S."/>
        </authorList>
    </citation>
    <scope>NUCLEOTIDE SEQUENCE [LARGE SCALE GENOMIC DNA]</scope>
    <source>
        <strain evidence="3">NCTC11421</strain>
    </source>
</reference>
<proteinExistence type="predicted"/>
<name>A0A378W167_NEIGO</name>
<feature type="region of interest" description="Disordered" evidence="2">
    <location>
        <begin position="56"/>
        <end position="80"/>
    </location>
</feature>
<evidence type="ECO:0000256" key="1">
    <source>
        <dbReference type="ARBA" id="ARBA00001917"/>
    </source>
</evidence>
<dbReference type="AlphaFoldDB" id="A0A378W167"/>
<accession>A0A378W167</accession>
<evidence type="ECO:0000256" key="2">
    <source>
        <dbReference type="SAM" id="MobiDB-lite"/>
    </source>
</evidence>
<dbReference type="InterPro" id="IPR029039">
    <property type="entry name" value="Flavoprotein-like_sf"/>
</dbReference>
<dbReference type="EMBL" id="UGRI01000001">
    <property type="protein sequence ID" value="SUA24708.1"/>
    <property type="molecule type" value="Genomic_DNA"/>
</dbReference>
<sequence>MNPNPLKILVLYYSQNGSTRNPARRITRGIDSVEGCEAVLRTVPKVSAVCEAVKKDIPDSGSRPDRRRKQYRLRTRQTLGGTRRQVGIRRVFRRHGVQMPSERVCLYNPRLYCPTSRFANLPRYQN</sequence>
<organism evidence="3">
    <name type="scientific">Neisseria gonorrhoeae</name>
    <dbReference type="NCBI Taxonomy" id="485"/>
    <lineage>
        <taxon>Bacteria</taxon>
        <taxon>Pseudomonadati</taxon>
        <taxon>Pseudomonadota</taxon>
        <taxon>Betaproteobacteria</taxon>
        <taxon>Neisseriales</taxon>
        <taxon>Neisseriaceae</taxon>
        <taxon>Neisseria</taxon>
    </lineage>
</organism>
<dbReference type="Gene3D" id="3.40.50.360">
    <property type="match status" value="1"/>
</dbReference>